<reference evidence="1 2" key="3">
    <citation type="journal article" date="1996" name="Virology">
        <title>Analysis of 94 kb of the chlorella virus PBCV-1 330-kb genome: map positions 88 to 182.</title>
        <authorList>
            <person name="Lu Z."/>
            <person name="Li Y."/>
            <person name="Que Q."/>
            <person name="Kutish G.F."/>
            <person name="Rock D.L."/>
            <person name="Van Etten J.L."/>
        </authorList>
    </citation>
    <scope>NUCLEOTIDE SEQUENCE [LARGE SCALE GENOMIC DNA]</scope>
</reference>
<reference evidence="1 2" key="4">
    <citation type="journal article" date="1996" name="Virology">
        <title>Analysis of 76 kb of the chlorella virus PBCV-1 330-kb genome: map positions 182 to 258.</title>
        <authorList>
            <person name="Kutish G.F."/>
            <person name="Li Y."/>
            <person name="Lu Z."/>
            <person name="Furuta M."/>
            <person name="Rock D.L."/>
            <person name="Van Etten J.L."/>
        </authorList>
    </citation>
    <scope>NUCLEOTIDE SEQUENCE [LARGE SCALE GENOMIC DNA]</scope>
</reference>
<accession>Q98575</accession>
<reference evidence="1 2" key="6">
    <citation type="journal article" date="1999" name="Virology">
        <title>Chlorella virus PBCV-1 encodes a functional homospermidine synthase.</title>
        <authorList>
            <person name="Kaiser A."/>
            <person name="Vollmert M."/>
            <person name="Tholl D."/>
            <person name="Graves M.V."/>
            <person name="Gurnon J.R."/>
            <person name="Xing W."/>
            <person name="Lisec A.D."/>
            <person name="Nickerson K.W."/>
            <person name="Van Etten J.L."/>
        </authorList>
    </citation>
    <scope>NUCLEOTIDE SEQUENCE [LARGE SCALE GENOMIC DNA]</scope>
</reference>
<reference evidence="1 2" key="8">
    <citation type="journal article" date="2010" name="J. Virol.">
        <title>Microarray analysis of Paramecium bursaria chlorella virus 1 transcription.</title>
        <authorList>
            <person name="Yanai-Balser G.M."/>
            <person name="Duncan G.A."/>
            <person name="Eudy J.D."/>
            <person name="Wang D."/>
            <person name="Li X."/>
            <person name="Agarkova I.V."/>
            <person name="Dunigan D.D."/>
            <person name="Van Etten J.L."/>
        </authorList>
    </citation>
    <scope>NUCLEOTIDE SEQUENCE [LARGE SCALE GENOMIC DNA]</scope>
</reference>
<proteinExistence type="predicted"/>
<keyword evidence="2" id="KW-1185">Reference proteome</keyword>
<gene>
    <name evidence="1" type="primary">a525R</name>
</gene>
<dbReference type="GeneID" id="918427"/>
<protein>
    <submittedName>
        <fullName evidence="1">Uncharacterized protein</fullName>
    </submittedName>
</protein>
<organism evidence="1 2">
    <name type="scientific">Paramecium bursaria Chlorella virus 1</name>
    <name type="common">PBCV-1</name>
    <dbReference type="NCBI Taxonomy" id="10506"/>
    <lineage>
        <taxon>Viruses</taxon>
        <taxon>Varidnaviria</taxon>
        <taxon>Bamfordvirae</taxon>
        <taxon>Nucleocytoviricota</taxon>
        <taxon>Megaviricetes</taxon>
        <taxon>Algavirales</taxon>
        <taxon>Phycodnaviridae</taxon>
        <taxon>Chlorovirus</taxon>
        <taxon>Chlorovirus vanettense</taxon>
    </lineage>
</organism>
<reference evidence="1 2" key="2">
    <citation type="journal article" date="1995" name="Virology">
        <title>Analysis of 43 kb of the Chlorella virus PBCV-1 330-kb genome: map positions 45 to 88.</title>
        <authorList>
            <person name="Li Y."/>
            <person name="Lu Z."/>
            <person name="Burbank D.E."/>
            <person name="Kutish G.F."/>
            <person name="Rock D.L."/>
            <person name="Van Etten J.L."/>
        </authorList>
    </citation>
    <scope>NUCLEOTIDE SEQUENCE [LARGE SCALE GENOMIC DNA]</scope>
</reference>
<reference evidence="1 2" key="5">
    <citation type="journal article" date="1997" name="Virology">
        <title>Analysis of 74 kb of DNA located at the right end of the 330-kb chlorella virus PBCV-1 genome.</title>
        <authorList>
            <person name="Li Y."/>
            <person name="Lu Z."/>
            <person name="Sun L."/>
            <person name="Ropp S."/>
            <person name="Kutish G.F."/>
            <person name="Rock D.L."/>
            <person name="Van Etten J.L."/>
        </authorList>
    </citation>
    <scope>NUCLEOTIDE SEQUENCE [LARGE SCALE GENOMIC DNA]</scope>
</reference>
<evidence type="ECO:0000313" key="2">
    <source>
        <dbReference type="Proteomes" id="UP000000862"/>
    </source>
</evidence>
<reference evidence="1 2" key="7">
    <citation type="journal article" date="2000" name="Virology">
        <title>Characterization of a beta-1,3-glucanase encoded by chlorella virus PBCV-1.</title>
        <authorList>
            <person name="Sun L."/>
            <person name="Gurnon J.R."/>
            <person name="Adams B.J."/>
            <person name="Graves M.V."/>
            <person name="Van Etten J.L."/>
        </authorList>
    </citation>
    <scope>NUCLEOTIDE SEQUENCE [LARGE SCALE GENOMIC DNA]</scope>
</reference>
<organismHost>
    <name type="scientific">Chlorella</name>
    <dbReference type="NCBI Taxonomy" id="3071"/>
</organismHost>
<reference evidence="1 2" key="1">
    <citation type="journal article" date="1995" name="Virology">
        <title>Analysis of 45 kb of DNA located at the left end of the chlorella virus PBCV-1 genome.</title>
        <authorList>
            <person name="Lu Z."/>
            <person name="Li Y."/>
            <person name="Zhang Y."/>
            <person name="Kutish G.F."/>
            <person name="Rock D.L."/>
            <person name="Van Etten J.L."/>
        </authorList>
    </citation>
    <scope>NUCLEOTIDE SEQUENCE [LARGE SCALE GENOMIC DNA]</scope>
</reference>
<name>Q98575_PBCV1</name>
<dbReference type="PIR" id="T18027">
    <property type="entry name" value="T18027"/>
</dbReference>
<dbReference type="EMBL" id="JF411744">
    <property type="protein sequence ID" value="AAC96892.1"/>
    <property type="molecule type" value="Genomic_DNA"/>
</dbReference>
<dbReference type="RefSeq" id="NP_048881.1">
    <property type="nucleotide sequence ID" value="NC_000852.5"/>
</dbReference>
<sequence length="66" mass="7360">MAMLLSKKLRERAGSPRAVSRMLTLNFGELHHISGEVMEKCTTCLHQTSCYVVLSRPSEEAVCGHK</sequence>
<evidence type="ECO:0000313" key="1">
    <source>
        <dbReference type="EMBL" id="AAC96892.1"/>
    </source>
</evidence>
<dbReference type="KEGG" id="vg:918427"/>
<dbReference type="Proteomes" id="UP000000862">
    <property type="component" value="Segment"/>
</dbReference>